<gene>
    <name evidence="1" type="ORF">CIT292_06136</name>
</gene>
<reference evidence="1 2" key="1">
    <citation type="submission" date="2010-02" db="EMBL/GenBank/DDBJ databases">
        <authorList>
            <person name="Weinstock G."/>
            <person name="Sodergren E."/>
            <person name="Clifton S."/>
            <person name="Fulton L."/>
            <person name="Fulton B."/>
            <person name="Courtney L."/>
            <person name="Fronick C."/>
            <person name="Harrison M."/>
            <person name="Strong C."/>
            <person name="Farmer C."/>
            <person name="Delahaunty K."/>
            <person name="Markovic C."/>
            <person name="Hall O."/>
            <person name="Minx P."/>
            <person name="Tomlinson C."/>
            <person name="Mitreva M."/>
            <person name="Nelson J."/>
            <person name="Hou S."/>
            <person name="Wollam A."/>
            <person name="Pepin K.H."/>
            <person name="Johnson M."/>
            <person name="Bhonagiri V."/>
            <person name="Zhang X."/>
            <person name="Suruliraj S."/>
            <person name="Warren W."/>
            <person name="Chinwalla A."/>
            <person name="Mardis E.R."/>
            <person name="Wilson R.K."/>
        </authorList>
    </citation>
    <scope>NUCLEOTIDE SEQUENCE [LARGE SCALE GENOMIC DNA]</scope>
    <source>
        <strain evidence="1 2">ATCC 29220</strain>
    </source>
</reference>
<accession>D4B741</accession>
<sequence>MIGRTMYTRRLMSSRNNYSRFVNVFWAIKNKKEPIYNSLFL</sequence>
<name>D4B741_9ENTR</name>
<dbReference type="Proteomes" id="UP000003880">
    <property type="component" value="Unassembled WGS sequence"/>
</dbReference>
<organism evidence="1 2">
    <name type="scientific">Citrobacter youngae ATCC 29220</name>
    <dbReference type="NCBI Taxonomy" id="500640"/>
    <lineage>
        <taxon>Bacteria</taxon>
        <taxon>Pseudomonadati</taxon>
        <taxon>Pseudomonadota</taxon>
        <taxon>Gammaproteobacteria</taxon>
        <taxon>Enterobacterales</taxon>
        <taxon>Enterobacteriaceae</taxon>
        <taxon>Citrobacter</taxon>
        <taxon>Citrobacter freundii complex</taxon>
    </lineage>
</organism>
<proteinExistence type="predicted"/>
<comment type="caution">
    <text evidence="1">The sequence shown here is derived from an EMBL/GenBank/DDBJ whole genome shotgun (WGS) entry which is preliminary data.</text>
</comment>
<evidence type="ECO:0000313" key="1">
    <source>
        <dbReference type="EMBL" id="EFE09971.1"/>
    </source>
</evidence>
<protein>
    <submittedName>
        <fullName evidence="1">Uncharacterized protein</fullName>
    </submittedName>
</protein>
<dbReference type="AlphaFoldDB" id="D4B741"/>
<evidence type="ECO:0000313" key="2">
    <source>
        <dbReference type="Proteomes" id="UP000003880"/>
    </source>
</evidence>
<dbReference type="HOGENOM" id="CLU_3267741_0_0_6"/>
<dbReference type="EMBL" id="ABWL02000002">
    <property type="protein sequence ID" value="EFE09971.1"/>
    <property type="molecule type" value="Genomic_DNA"/>
</dbReference>